<proteinExistence type="predicted"/>
<organism evidence="2 3">
    <name type="scientific">Microbacterium algeriense</name>
    <dbReference type="NCBI Taxonomy" id="2615184"/>
    <lineage>
        <taxon>Bacteria</taxon>
        <taxon>Bacillati</taxon>
        <taxon>Actinomycetota</taxon>
        <taxon>Actinomycetes</taxon>
        <taxon>Micrococcales</taxon>
        <taxon>Microbacteriaceae</taxon>
        <taxon>Microbacterium</taxon>
    </lineage>
</organism>
<keyword evidence="1" id="KW-0812">Transmembrane</keyword>
<name>A0ABQ6V5P2_9MICO</name>
<dbReference type="Proteomes" id="UP000478836">
    <property type="component" value="Unassembled WGS sequence"/>
</dbReference>
<reference evidence="3" key="1">
    <citation type="submission" date="2019-09" db="EMBL/GenBank/DDBJ databases">
        <title>Whole genome sequencing of Microbacterium maritypicum.</title>
        <authorList>
            <person name="Lenchi N."/>
        </authorList>
    </citation>
    <scope>NUCLEOTIDE SEQUENCE [LARGE SCALE GENOMIC DNA]</scope>
    <source>
        <strain evidence="3">G1</strain>
    </source>
</reference>
<gene>
    <name evidence="2" type="ORF">F6A08_11575</name>
</gene>
<keyword evidence="1" id="KW-1133">Transmembrane helix</keyword>
<keyword evidence="1" id="KW-0472">Membrane</keyword>
<protein>
    <submittedName>
        <fullName evidence="2">Uncharacterized protein</fullName>
    </submittedName>
</protein>
<dbReference type="GeneID" id="77477098"/>
<evidence type="ECO:0000256" key="1">
    <source>
        <dbReference type="SAM" id="Phobius"/>
    </source>
</evidence>
<sequence>MTSQPSLRSSSGTIWIIVASLFAAMSLVPLVGIIANGGAAASVALVTATLVVCALIAMVVLRFTLRDGPPRLRALAGCFLGMALVALLGMVVCVMIVWVPLTS</sequence>
<evidence type="ECO:0000313" key="3">
    <source>
        <dbReference type="Proteomes" id="UP000478836"/>
    </source>
</evidence>
<accession>A0ABQ6V5P2</accession>
<keyword evidence="3" id="KW-1185">Reference proteome</keyword>
<feature type="transmembrane region" description="Helical" evidence="1">
    <location>
        <begin position="41"/>
        <end position="63"/>
    </location>
</feature>
<dbReference type="EMBL" id="WAAO01000002">
    <property type="protein sequence ID" value="KAB1864713.1"/>
    <property type="molecule type" value="Genomic_DNA"/>
</dbReference>
<evidence type="ECO:0000313" key="2">
    <source>
        <dbReference type="EMBL" id="KAB1864713.1"/>
    </source>
</evidence>
<comment type="caution">
    <text evidence="2">The sequence shown here is derived from an EMBL/GenBank/DDBJ whole genome shotgun (WGS) entry which is preliminary data.</text>
</comment>
<feature type="transmembrane region" description="Helical" evidence="1">
    <location>
        <begin position="12"/>
        <end position="35"/>
    </location>
</feature>
<dbReference type="RefSeq" id="WP_151459505.1">
    <property type="nucleotide sequence ID" value="NZ_CBDRDJ010000001.1"/>
</dbReference>
<feature type="transmembrane region" description="Helical" evidence="1">
    <location>
        <begin position="75"/>
        <end position="101"/>
    </location>
</feature>